<dbReference type="PANTHER" id="PTHR30055:SF234">
    <property type="entry name" value="HTH-TYPE TRANSCRIPTIONAL REGULATOR BETI"/>
    <property type="match status" value="1"/>
</dbReference>
<dbReference type="AlphaFoldDB" id="A0A5B8G0F0"/>
<evidence type="ECO:0000256" key="2">
    <source>
        <dbReference type="ARBA" id="ARBA00023125"/>
    </source>
</evidence>
<dbReference type="EMBL" id="CP040818">
    <property type="protein sequence ID" value="QDL91943.1"/>
    <property type="molecule type" value="Genomic_DNA"/>
</dbReference>
<feature type="domain" description="HTH tetR-type" evidence="5">
    <location>
        <begin position="10"/>
        <end position="69"/>
    </location>
</feature>
<dbReference type="PROSITE" id="PS50977">
    <property type="entry name" value="HTH_TETR_2"/>
    <property type="match status" value="1"/>
</dbReference>
<name>A0A5B8G0F0_9RHOB</name>
<organism evidence="6 7">
    <name type="scientific">Paroceanicella profunda</name>
    <dbReference type="NCBI Taxonomy" id="2579971"/>
    <lineage>
        <taxon>Bacteria</taxon>
        <taxon>Pseudomonadati</taxon>
        <taxon>Pseudomonadota</taxon>
        <taxon>Alphaproteobacteria</taxon>
        <taxon>Rhodobacterales</taxon>
        <taxon>Paracoccaceae</taxon>
        <taxon>Paroceanicella</taxon>
    </lineage>
</organism>
<feature type="DNA-binding region" description="H-T-H motif" evidence="4">
    <location>
        <begin position="32"/>
        <end position="51"/>
    </location>
</feature>
<dbReference type="InterPro" id="IPR009057">
    <property type="entry name" value="Homeodomain-like_sf"/>
</dbReference>
<dbReference type="InterPro" id="IPR001647">
    <property type="entry name" value="HTH_TetR"/>
</dbReference>
<gene>
    <name evidence="6" type="ORF">FDP22_09240</name>
</gene>
<reference evidence="6 7" key="1">
    <citation type="submission" date="2019-06" db="EMBL/GenBank/DDBJ databases">
        <title>Genome sequence of Rhodobacteraceae bacterium D4M1.</title>
        <authorList>
            <person name="Cao J."/>
        </authorList>
    </citation>
    <scope>NUCLEOTIDE SEQUENCE [LARGE SCALE GENOMIC DNA]</scope>
    <source>
        <strain evidence="6 7">D4M1</strain>
    </source>
</reference>
<evidence type="ECO:0000313" key="7">
    <source>
        <dbReference type="Proteomes" id="UP000305888"/>
    </source>
</evidence>
<evidence type="ECO:0000313" key="6">
    <source>
        <dbReference type="EMBL" id="QDL91943.1"/>
    </source>
</evidence>
<sequence length="197" mass="21104">MARPRAEDYEEKRAAIHRTAARLLSQGGGQASMMRIAEACGISKALLYHYYDSRDALVFDIVHTHLLALDAALAAVPPETRGRARLHLLSRRLLACYEDADDLHLLQLGAVGSLPDVQVAAIRAAERAILGHFRAALGDTVPGADRARTTAALMGLMGMLNWAFTWFRPDGALSRDGFAALATDMALSALQGAPATG</sequence>
<keyword evidence="3" id="KW-0804">Transcription</keyword>
<dbReference type="GO" id="GO:0003700">
    <property type="term" value="F:DNA-binding transcription factor activity"/>
    <property type="evidence" value="ECO:0007669"/>
    <property type="project" value="TreeGrafter"/>
</dbReference>
<dbReference type="KEGG" id="ppru:FDP22_09240"/>
<dbReference type="PANTHER" id="PTHR30055">
    <property type="entry name" value="HTH-TYPE TRANSCRIPTIONAL REGULATOR RUTR"/>
    <property type="match status" value="1"/>
</dbReference>
<evidence type="ECO:0000256" key="3">
    <source>
        <dbReference type="ARBA" id="ARBA00023163"/>
    </source>
</evidence>
<dbReference type="Gene3D" id="1.10.357.10">
    <property type="entry name" value="Tetracycline Repressor, domain 2"/>
    <property type="match status" value="1"/>
</dbReference>
<keyword evidence="7" id="KW-1185">Reference proteome</keyword>
<dbReference type="Proteomes" id="UP000305888">
    <property type="component" value="Chromosome"/>
</dbReference>
<dbReference type="InterPro" id="IPR041490">
    <property type="entry name" value="KstR2_TetR_C"/>
</dbReference>
<dbReference type="PRINTS" id="PR00455">
    <property type="entry name" value="HTHTETR"/>
</dbReference>
<evidence type="ECO:0000259" key="5">
    <source>
        <dbReference type="PROSITE" id="PS50977"/>
    </source>
</evidence>
<dbReference type="Pfam" id="PF00440">
    <property type="entry name" value="TetR_N"/>
    <property type="match status" value="1"/>
</dbReference>
<dbReference type="InterPro" id="IPR050109">
    <property type="entry name" value="HTH-type_TetR-like_transc_reg"/>
</dbReference>
<evidence type="ECO:0000256" key="4">
    <source>
        <dbReference type="PROSITE-ProRule" id="PRU00335"/>
    </source>
</evidence>
<dbReference type="Gene3D" id="1.10.10.60">
    <property type="entry name" value="Homeodomain-like"/>
    <property type="match status" value="1"/>
</dbReference>
<dbReference type="GO" id="GO:0000976">
    <property type="term" value="F:transcription cis-regulatory region binding"/>
    <property type="evidence" value="ECO:0007669"/>
    <property type="project" value="TreeGrafter"/>
</dbReference>
<dbReference type="SUPFAM" id="SSF46689">
    <property type="entry name" value="Homeodomain-like"/>
    <property type="match status" value="1"/>
</dbReference>
<proteinExistence type="predicted"/>
<protein>
    <submittedName>
        <fullName evidence="6">TetR/AcrR family transcriptional regulator</fullName>
    </submittedName>
</protein>
<keyword evidence="1" id="KW-0805">Transcription regulation</keyword>
<dbReference type="Pfam" id="PF17932">
    <property type="entry name" value="TetR_C_24"/>
    <property type="match status" value="1"/>
</dbReference>
<evidence type="ECO:0000256" key="1">
    <source>
        <dbReference type="ARBA" id="ARBA00023015"/>
    </source>
</evidence>
<dbReference type="OrthoDB" id="9779746at2"/>
<dbReference type="RefSeq" id="WP_138572005.1">
    <property type="nucleotide sequence ID" value="NZ_CP040818.1"/>
</dbReference>
<keyword evidence="2 4" id="KW-0238">DNA-binding</keyword>
<accession>A0A5B8G0F0</accession>